<dbReference type="CDD" id="cd00051">
    <property type="entry name" value="EFh"/>
    <property type="match status" value="1"/>
</dbReference>
<evidence type="ECO:0000313" key="7">
    <source>
        <dbReference type="Proteomes" id="UP001652625"/>
    </source>
</evidence>
<keyword evidence="5" id="KW-0599">Photoprotein</keyword>
<keyword evidence="2" id="KW-0677">Repeat</keyword>
<evidence type="ECO:0000256" key="2">
    <source>
        <dbReference type="ARBA" id="ARBA00022737"/>
    </source>
</evidence>
<feature type="domain" description="EF-hand" evidence="6">
    <location>
        <begin position="158"/>
        <end position="192"/>
    </location>
</feature>
<comment type="similarity">
    <text evidence="1">Belongs to the aequorin family.</text>
</comment>
<protein>
    <submittedName>
        <fullName evidence="8">Calmodulin isoform X2</fullName>
    </submittedName>
</protein>
<dbReference type="Gene3D" id="1.10.238.10">
    <property type="entry name" value="EF-hand"/>
    <property type="match status" value="2"/>
</dbReference>
<evidence type="ECO:0000256" key="3">
    <source>
        <dbReference type="ARBA" id="ARBA00022837"/>
    </source>
</evidence>
<accession>A0ABM4CN65</accession>
<feature type="domain" description="EF-hand" evidence="6">
    <location>
        <begin position="85"/>
        <end position="120"/>
    </location>
</feature>
<dbReference type="Proteomes" id="UP001652625">
    <property type="component" value="Chromosome 10"/>
</dbReference>
<dbReference type="InterPro" id="IPR002048">
    <property type="entry name" value="EF_hand_dom"/>
</dbReference>
<sequence>MMQTVVKECNDKINFEDFLNKVCEVIEIAHIRKQNKSHRASCYKNLSEANIQELKDSFGMFDTNGDGTISIHEMSVVMESLGHHATEEEIKKMMRDVQTKESSGIDFEEFIILMTRKKSADDLTAELKEAFDYFDKDGDGSISSEELQTIMSKFGENLTSEELEEMMKEADANGDGKVDYAEFVKMMNFFNN</sequence>
<feature type="domain" description="EF-hand" evidence="6">
    <location>
        <begin position="122"/>
        <end position="157"/>
    </location>
</feature>
<dbReference type="PROSITE" id="PS50222">
    <property type="entry name" value="EF_HAND_2"/>
    <property type="match status" value="4"/>
</dbReference>
<dbReference type="SMART" id="SM00054">
    <property type="entry name" value="EFh"/>
    <property type="match status" value="4"/>
</dbReference>
<feature type="domain" description="EF-hand" evidence="6">
    <location>
        <begin position="49"/>
        <end position="84"/>
    </location>
</feature>
<dbReference type="PANTHER" id="PTHR23048:SF0">
    <property type="entry name" value="CALMODULIN LIKE 3"/>
    <property type="match status" value="1"/>
</dbReference>
<evidence type="ECO:0000259" key="6">
    <source>
        <dbReference type="PROSITE" id="PS50222"/>
    </source>
</evidence>
<dbReference type="Pfam" id="PF13499">
    <property type="entry name" value="EF-hand_7"/>
    <property type="match status" value="2"/>
</dbReference>
<evidence type="ECO:0000256" key="4">
    <source>
        <dbReference type="ARBA" id="ARBA00023223"/>
    </source>
</evidence>
<dbReference type="RefSeq" id="XP_065663268.1">
    <property type="nucleotide sequence ID" value="XM_065807196.1"/>
</dbReference>
<dbReference type="GeneID" id="100203928"/>
<gene>
    <name evidence="8" type="primary">LOC100203928</name>
</gene>
<dbReference type="PROSITE" id="PS00018">
    <property type="entry name" value="EF_HAND_1"/>
    <property type="match status" value="3"/>
</dbReference>
<dbReference type="PANTHER" id="PTHR23048">
    <property type="entry name" value="MYOSIN LIGHT CHAIN 1, 3"/>
    <property type="match status" value="1"/>
</dbReference>
<evidence type="ECO:0000256" key="5">
    <source>
        <dbReference type="ARBA" id="ARBA00023262"/>
    </source>
</evidence>
<reference evidence="8" key="1">
    <citation type="submission" date="2025-08" db="UniProtKB">
        <authorList>
            <consortium name="RefSeq"/>
        </authorList>
    </citation>
    <scope>IDENTIFICATION</scope>
</reference>
<dbReference type="InterPro" id="IPR050230">
    <property type="entry name" value="CALM/Myosin/TropC-like"/>
</dbReference>
<organism evidence="7 8">
    <name type="scientific">Hydra vulgaris</name>
    <name type="common">Hydra</name>
    <name type="synonym">Hydra attenuata</name>
    <dbReference type="NCBI Taxonomy" id="6087"/>
    <lineage>
        <taxon>Eukaryota</taxon>
        <taxon>Metazoa</taxon>
        <taxon>Cnidaria</taxon>
        <taxon>Hydrozoa</taxon>
        <taxon>Hydroidolina</taxon>
        <taxon>Anthoathecata</taxon>
        <taxon>Aplanulata</taxon>
        <taxon>Hydridae</taxon>
        <taxon>Hydra</taxon>
    </lineage>
</organism>
<proteinExistence type="inferred from homology"/>
<dbReference type="SUPFAM" id="SSF47473">
    <property type="entry name" value="EF-hand"/>
    <property type="match status" value="1"/>
</dbReference>
<evidence type="ECO:0000313" key="8">
    <source>
        <dbReference type="RefSeq" id="XP_065663268.1"/>
    </source>
</evidence>
<name>A0ABM4CN65_HYDVU</name>
<keyword evidence="4" id="KW-0455">Luminescence</keyword>
<dbReference type="InterPro" id="IPR011992">
    <property type="entry name" value="EF-hand-dom_pair"/>
</dbReference>
<keyword evidence="7" id="KW-1185">Reference proteome</keyword>
<evidence type="ECO:0000256" key="1">
    <source>
        <dbReference type="ARBA" id="ARBA00007828"/>
    </source>
</evidence>
<dbReference type="InterPro" id="IPR018247">
    <property type="entry name" value="EF_Hand_1_Ca_BS"/>
</dbReference>
<keyword evidence="3" id="KW-0106">Calcium</keyword>